<dbReference type="AlphaFoldDB" id="A0A1C1Z882"/>
<proteinExistence type="predicted"/>
<gene>
    <name evidence="1" type="ORF">FOD75_06350</name>
</gene>
<accession>A0A1C1Z882</accession>
<dbReference type="RefSeq" id="WP_020843040.1">
    <property type="nucleotide sequence ID" value="NZ_CP041676.1"/>
</dbReference>
<dbReference type="Proteomes" id="UP000316394">
    <property type="component" value="Chromosome"/>
</dbReference>
<evidence type="ECO:0000313" key="2">
    <source>
        <dbReference type="Proteomes" id="UP000316394"/>
    </source>
</evidence>
<sequence>MNDNYGVIAGIGEGIKIGLFFLQDIACLAAVIVPGVVISQTAFPPTQTKLSFTFLAIDVAFAFYMDLHPLSNPGKRNFQVIWMLIREHRRSKSYKSLGYYEFRSIATLKKEWSHGNTK</sequence>
<protein>
    <submittedName>
        <fullName evidence="1">Uncharacterized protein</fullName>
    </submittedName>
</protein>
<evidence type="ECO:0000313" key="1">
    <source>
        <dbReference type="EMBL" id="QDR72731.1"/>
    </source>
</evidence>
<dbReference type="EMBL" id="CP041676">
    <property type="protein sequence ID" value="QDR72731.1"/>
    <property type="molecule type" value="Genomic_DNA"/>
</dbReference>
<name>A0A1C1Z882_LIMRT</name>
<reference evidence="1 2" key="1">
    <citation type="submission" date="2019-07" db="EMBL/GenBank/DDBJ databases">
        <title>Gastrointestinal microbiota of Peromyscus leucopus, the white-footed mouse.</title>
        <authorList>
            <person name="Milovic A."/>
            <person name="Bassam K."/>
            <person name="Barbour A.G."/>
        </authorList>
    </citation>
    <scope>NUCLEOTIDE SEQUENCE [LARGE SCALE GENOMIC DNA]</scope>
    <source>
        <strain evidence="1 2">LL7</strain>
    </source>
</reference>
<organism evidence="1 2">
    <name type="scientific">Limosilactobacillus reuteri</name>
    <name type="common">Lactobacillus reuteri</name>
    <dbReference type="NCBI Taxonomy" id="1598"/>
    <lineage>
        <taxon>Bacteria</taxon>
        <taxon>Bacillati</taxon>
        <taxon>Bacillota</taxon>
        <taxon>Bacilli</taxon>
        <taxon>Lactobacillales</taxon>
        <taxon>Lactobacillaceae</taxon>
        <taxon>Limosilactobacillus</taxon>
    </lineage>
</organism>